<accession>A0ABS7VEG4</accession>
<keyword evidence="2" id="KW-1185">Reference proteome</keyword>
<evidence type="ECO:0000313" key="1">
    <source>
        <dbReference type="EMBL" id="MBZ6067462.1"/>
    </source>
</evidence>
<gene>
    <name evidence="1" type="ORF">LA374_14765</name>
</gene>
<dbReference type="RefSeq" id="WP_136613774.1">
    <property type="nucleotide sequence ID" value="NZ_CP039611.1"/>
</dbReference>
<proteinExistence type="predicted"/>
<sequence length="94" mass="10551">MSKYQVLATRPDAPDFTLLEMDSPTFLEEKRQLLEQGLEVVGDIIHAATREEAIAHHREGFGYLSREYSAATPAGGAAWMVMGLVDEMKKRLTR</sequence>
<evidence type="ECO:0008006" key="3">
    <source>
        <dbReference type="Google" id="ProtNLM"/>
    </source>
</evidence>
<reference evidence="1 2" key="1">
    <citation type="submission" date="2021-09" db="EMBL/GenBank/DDBJ databases">
        <title>Aeromonas schubertii isolated from Asian sea bass.</title>
        <authorList>
            <person name="Pinpimai K."/>
        </authorList>
    </citation>
    <scope>NUCLEOTIDE SEQUENCE [LARGE SCALE GENOMIC DNA]</scope>
    <source>
        <strain evidence="1 2">CHULA2021a</strain>
    </source>
</reference>
<organism evidence="1 2">
    <name type="scientific">Aeromonas schubertii</name>
    <dbReference type="NCBI Taxonomy" id="652"/>
    <lineage>
        <taxon>Bacteria</taxon>
        <taxon>Pseudomonadati</taxon>
        <taxon>Pseudomonadota</taxon>
        <taxon>Gammaproteobacteria</taxon>
        <taxon>Aeromonadales</taxon>
        <taxon>Aeromonadaceae</taxon>
        <taxon>Aeromonas</taxon>
    </lineage>
</organism>
<comment type="caution">
    <text evidence="1">The sequence shown here is derived from an EMBL/GenBank/DDBJ whole genome shotgun (WGS) entry which is preliminary data.</text>
</comment>
<dbReference type="Proteomes" id="UP000774958">
    <property type="component" value="Unassembled WGS sequence"/>
</dbReference>
<dbReference type="EMBL" id="JAIRBT010000021">
    <property type="protein sequence ID" value="MBZ6067462.1"/>
    <property type="molecule type" value="Genomic_DNA"/>
</dbReference>
<protein>
    <recommendedName>
        <fullName evidence="3">Phage protein</fullName>
    </recommendedName>
</protein>
<evidence type="ECO:0000313" key="2">
    <source>
        <dbReference type="Proteomes" id="UP000774958"/>
    </source>
</evidence>
<name>A0ABS7VEG4_9GAMM</name>